<evidence type="ECO:0008006" key="2">
    <source>
        <dbReference type="Google" id="ProtNLM"/>
    </source>
</evidence>
<dbReference type="EMBL" id="MN739381">
    <property type="protein sequence ID" value="QHT01774.1"/>
    <property type="molecule type" value="Genomic_DNA"/>
</dbReference>
<organism evidence="1">
    <name type="scientific">viral metagenome</name>
    <dbReference type="NCBI Taxonomy" id="1070528"/>
    <lineage>
        <taxon>unclassified sequences</taxon>
        <taxon>metagenomes</taxon>
        <taxon>organismal metagenomes</taxon>
    </lineage>
</organism>
<protein>
    <recommendedName>
        <fullName evidence="2">F-box domain-containing protein</fullName>
    </recommendedName>
</protein>
<accession>A0A6C0CDX5</accession>
<proteinExistence type="predicted"/>
<dbReference type="AlphaFoldDB" id="A0A6C0CDX5"/>
<name>A0A6C0CDX5_9ZZZZ</name>
<sequence length="159" mass="19030">MNYESMNYESMNNESMTFNAMPCDIIRHILYYVCGNTKSLINLKLTSMFMNGEITSFTVAKQMLLTKLGRYEDMFKCVNVDCYEDTYEVFTYLHNYGYRRYIHKWQEALNETTIVVNYKSYKIKHPYCCECFKKHILVGTRENVIENYDFDSQVNIVYT</sequence>
<reference evidence="1" key="1">
    <citation type="journal article" date="2020" name="Nature">
        <title>Giant virus diversity and host interactions through global metagenomics.</title>
        <authorList>
            <person name="Schulz F."/>
            <person name="Roux S."/>
            <person name="Paez-Espino D."/>
            <person name="Jungbluth S."/>
            <person name="Walsh D.A."/>
            <person name="Denef V.J."/>
            <person name="McMahon K.D."/>
            <person name="Konstantinidis K.T."/>
            <person name="Eloe-Fadrosh E.A."/>
            <person name="Kyrpides N.C."/>
            <person name="Woyke T."/>
        </authorList>
    </citation>
    <scope>NUCLEOTIDE SEQUENCE</scope>
    <source>
        <strain evidence="1">GVMAG-M-3300020523-10</strain>
    </source>
</reference>
<evidence type="ECO:0000313" key="1">
    <source>
        <dbReference type="EMBL" id="QHT01774.1"/>
    </source>
</evidence>